<gene>
    <name evidence="7" type="ORF">A3I39_00595</name>
</gene>
<dbReference type="Gene3D" id="1.20.120.910">
    <property type="entry name" value="DksA, coiled-coil domain"/>
    <property type="match status" value="1"/>
</dbReference>
<feature type="zinc finger region" description="dksA C4-type" evidence="4">
    <location>
        <begin position="90"/>
        <end position="114"/>
    </location>
</feature>
<proteinExistence type="predicted"/>
<reference evidence="7 8" key="1">
    <citation type="journal article" date="2016" name="Nat. Commun.">
        <title>Thousands of microbial genomes shed light on interconnected biogeochemical processes in an aquifer system.</title>
        <authorList>
            <person name="Anantharaman K."/>
            <person name="Brown C.T."/>
            <person name="Hug L.A."/>
            <person name="Sharon I."/>
            <person name="Castelle C.J."/>
            <person name="Probst A.J."/>
            <person name="Thomas B.C."/>
            <person name="Singh A."/>
            <person name="Wilkins M.J."/>
            <person name="Karaoz U."/>
            <person name="Brodie E.L."/>
            <person name="Williams K.H."/>
            <person name="Hubbard S.S."/>
            <person name="Banfield J.F."/>
        </authorList>
    </citation>
    <scope>NUCLEOTIDE SEQUENCE [LARGE SCALE GENOMIC DNA]</scope>
</reference>
<dbReference type="InterPro" id="IPR020458">
    <property type="entry name" value="Znf_DskA_TraR_CS"/>
</dbReference>
<protein>
    <recommendedName>
        <fullName evidence="6">Zinc finger DksA/TraR C4-type domain-containing protein</fullName>
    </recommendedName>
</protein>
<evidence type="ECO:0000256" key="5">
    <source>
        <dbReference type="SAM" id="MobiDB-lite"/>
    </source>
</evidence>
<dbReference type="SUPFAM" id="SSF57716">
    <property type="entry name" value="Glucocorticoid receptor-like (DNA-binding domain)"/>
    <property type="match status" value="1"/>
</dbReference>
<feature type="region of interest" description="Disordered" evidence="5">
    <location>
        <begin position="33"/>
        <end position="57"/>
    </location>
</feature>
<evidence type="ECO:0000256" key="3">
    <source>
        <dbReference type="ARBA" id="ARBA00022833"/>
    </source>
</evidence>
<accession>A0A1F8HAI3</accession>
<feature type="domain" description="Zinc finger DksA/TraR C4-type" evidence="6">
    <location>
        <begin position="85"/>
        <end position="119"/>
    </location>
</feature>
<dbReference type="PROSITE" id="PS01102">
    <property type="entry name" value="ZF_DKSA_1"/>
    <property type="match status" value="1"/>
</dbReference>
<dbReference type="PANTHER" id="PTHR33823:SF4">
    <property type="entry name" value="GENERAL STRESS PROTEIN 16O"/>
    <property type="match status" value="1"/>
</dbReference>
<evidence type="ECO:0000256" key="2">
    <source>
        <dbReference type="ARBA" id="ARBA00022771"/>
    </source>
</evidence>
<keyword evidence="2" id="KW-0863">Zinc-finger</keyword>
<dbReference type="PROSITE" id="PS51128">
    <property type="entry name" value="ZF_DKSA_2"/>
    <property type="match status" value="1"/>
</dbReference>
<feature type="compositionally biased region" description="Basic and acidic residues" evidence="5">
    <location>
        <begin position="33"/>
        <end position="42"/>
    </location>
</feature>
<keyword evidence="1" id="KW-0479">Metal-binding</keyword>
<comment type="caution">
    <text evidence="7">The sequence shown here is derived from an EMBL/GenBank/DDBJ whole genome shotgun (WGS) entry which is preliminary data.</text>
</comment>
<organism evidence="7 8">
    <name type="scientific">Candidatus Yanofskybacteria bacterium RIFCSPLOWO2_02_FULL_47_9b</name>
    <dbReference type="NCBI Taxonomy" id="1802708"/>
    <lineage>
        <taxon>Bacteria</taxon>
        <taxon>Candidatus Yanofskyibacteriota</taxon>
    </lineage>
</organism>
<evidence type="ECO:0000256" key="4">
    <source>
        <dbReference type="PROSITE-ProRule" id="PRU00510"/>
    </source>
</evidence>
<evidence type="ECO:0000256" key="1">
    <source>
        <dbReference type="ARBA" id="ARBA00022723"/>
    </source>
</evidence>
<dbReference type="PANTHER" id="PTHR33823">
    <property type="entry name" value="RNA POLYMERASE-BINDING TRANSCRIPTION FACTOR DKSA-RELATED"/>
    <property type="match status" value="1"/>
</dbReference>
<evidence type="ECO:0000313" key="7">
    <source>
        <dbReference type="EMBL" id="OGN34562.1"/>
    </source>
</evidence>
<dbReference type="EMBL" id="MGKW01000006">
    <property type="protein sequence ID" value="OGN34562.1"/>
    <property type="molecule type" value="Genomic_DNA"/>
</dbReference>
<dbReference type="Pfam" id="PF01258">
    <property type="entry name" value="zf-dskA_traR"/>
    <property type="match status" value="1"/>
</dbReference>
<keyword evidence="3" id="KW-0862">Zinc</keyword>
<evidence type="ECO:0000259" key="6">
    <source>
        <dbReference type="Pfam" id="PF01258"/>
    </source>
</evidence>
<name>A0A1F8HAI3_9BACT</name>
<dbReference type="InterPro" id="IPR000962">
    <property type="entry name" value="Znf_DskA_TraR"/>
</dbReference>
<evidence type="ECO:0000313" key="8">
    <source>
        <dbReference type="Proteomes" id="UP000178155"/>
    </source>
</evidence>
<dbReference type="GO" id="GO:0008270">
    <property type="term" value="F:zinc ion binding"/>
    <property type="evidence" value="ECO:0007669"/>
    <property type="project" value="UniProtKB-KW"/>
</dbReference>
<sequence>MAVAREVSEDRQTELMEIFIRVRRDLDAEIQDHLRKGKDATPDKTQTGYDPSDSAGSDYHFSMAASKSVGLKKVEEALEHLKRGRPYGDCSVCGQEISERRLRAVPFAIRCTSCEDVAESRDSGRRRHAGVSYLNAR</sequence>
<dbReference type="Proteomes" id="UP000178155">
    <property type="component" value="Unassembled WGS sequence"/>
</dbReference>
<dbReference type="AlphaFoldDB" id="A0A1F8HAI3"/>